<comment type="similarity">
    <text evidence="2 8">Belongs to the flavin oxidoreductase frp family.</text>
</comment>
<name>A0A0A8HVR4_STAHY</name>
<sequence>MSEHVYALAKQHHSVRKFKPKTIDREVIRKLIEAGQMASTSSYLQTTSVIGVEDLDKKESLKEVSGQPYVVENGYLLVFVIDYYRHHLISQKRDAQLEGSFESAEGLLVGTVDASLMAQNIALTAEDMGYGIVFLGSLRNDVTRVREILGLPEYTFPLFGMAIGEPADDENGAPKPRLPFEHVFHVDGYETDREQLEAQLEAYDETVSDYYKARTNGERTETWSEQISQFMSSKQRLEMLNWLQMSGFNKK</sequence>
<comment type="function">
    <text evidence="7 8">Reduces FMN, organic nitro compounds and disulfide DTNB. Involved in maintenance of the cellular redox state and the disulfide stress response.</text>
</comment>
<dbReference type="InterPro" id="IPR016446">
    <property type="entry name" value="Flavin_OxRdtase_Frp"/>
</dbReference>
<dbReference type="STRING" id="1284.SHYC_11815"/>
<evidence type="ECO:0000256" key="8">
    <source>
        <dbReference type="PIRNR" id="PIRNR005426"/>
    </source>
</evidence>
<dbReference type="InterPro" id="IPR000415">
    <property type="entry name" value="Nitroreductase-like"/>
</dbReference>
<evidence type="ECO:0000256" key="9">
    <source>
        <dbReference type="SAM" id="Coils"/>
    </source>
</evidence>
<dbReference type="CDD" id="cd02146">
    <property type="entry name" value="NfsA-like"/>
    <property type="match status" value="1"/>
</dbReference>
<feature type="domain" description="Nitroreductase" evidence="10">
    <location>
        <begin position="10"/>
        <end position="164"/>
    </location>
</feature>
<dbReference type="HOGENOM" id="CLU_070764_0_0_9"/>
<organism evidence="11 12">
    <name type="scientific">Staphylococcus hyicus</name>
    <dbReference type="NCBI Taxonomy" id="1284"/>
    <lineage>
        <taxon>Bacteria</taxon>
        <taxon>Bacillati</taxon>
        <taxon>Bacillota</taxon>
        <taxon>Bacilli</taxon>
        <taxon>Bacillales</taxon>
        <taxon>Staphylococcaceae</taxon>
        <taxon>Staphylococcus</taxon>
    </lineage>
</organism>
<evidence type="ECO:0000256" key="5">
    <source>
        <dbReference type="ARBA" id="ARBA00022643"/>
    </source>
</evidence>
<evidence type="ECO:0000256" key="2">
    <source>
        <dbReference type="ARBA" id="ARBA00008366"/>
    </source>
</evidence>
<dbReference type="GeneID" id="41074126"/>
<dbReference type="AlphaFoldDB" id="A0A0A8HVR4"/>
<dbReference type="Gene3D" id="3.40.109.10">
    <property type="entry name" value="NADH Oxidase"/>
    <property type="match status" value="1"/>
</dbReference>
<dbReference type="PANTHER" id="PTHR43425">
    <property type="entry name" value="OXYGEN-INSENSITIVE NADPH NITROREDUCTASE"/>
    <property type="match status" value="1"/>
</dbReference>
<evidence type="ECO:0000256" key="1">
    <source>
        <dbReference type="ARBA" id="ARBA00001917"/>
    </source>
</evidence>
<dbReference type="Proteomes" id="UP000285625">
    <property type="component" value="Unassembled WGS sequence"/>
</dbReference>
<keyword evidence="4 8" id="KW-0285">Flavoprotein</keyword>
<protein>
    <recommendedName>
        <fullName evidence="3 8">NADPH-dependent oxidoreductase</fullName>
        <ecNumber evidence="8">1.6.-.-</ecNumber>
    </recommendedName>
</protein>
<evidence type="ECO:0000313" key="12">
    <source>
        <dbReference type="Proteomes" id="UP000285625"/>
    </source>
</evidence>
<dbReference type="KEGG" id="shu:SHYC_11815"/>
<comment type="cofactor">
    <cofactor evidence="1">
        <name>FMN</name>
        <dbReference type="ChEBI" id="CHEBI:58210"/>
    </cofactor>
</comment>
<comment type="caution">
    <text evidence="11">The sequence shown here is derived from an EMBL/GenBank/DDBJ whole genome shotgun (WGS) entry which is preliminary data.</text>
</comment>
<keyword evidence="5 8" id="KW-0288">FMN</keyword>
<evidence type="ECO:0000256" key="7">
    <source>
        <dbReference type="ARBA" id="ARBA00024982"/>
    </source>
</evidence>
<dbReference type="Pfam" id="PF00881">
    <property type="entry name" value="Nitroreductase"/>
    <property type="match status" value="1"/>
</dbReference>
<dbReference type="GO" id="GO:0016491">
    <property type="term" value="F:oxidoreductase activity"/>
    <property type="evidence" value="ECO:0007669"/>
    <property type="project" value="UniProtKB-UniRule"/>
</dbReference>
<dbReference type="PANTHER" id="PTHR43425:SF3">
    <property type="entry name" value="NADPH-DEPENDENT OXIDOREDUCTASE"/>
    <property type="match status" value="1"/>
</dbReference>
<reference evidence="11 12" key="1">
    <citation type="journal article" date="2016" name="Front. Microbiol.">
        <title>Comprehensive Phylogenetic Analysis of Bovine Non-aureus Staphylococci Species Based on Whole-Genome Sequencing.</title>
        <authorList>
            <person name="Naushad S."/>
            <person name="Barkema H.W."/>
            <person name="Luby C."/>
            <person name="Condas L.A."/>
            <person name="Nobrega D.B."/>
            <person name="Carson D.A."/>
            <person name="De Buck J."/>
        </authorList>
    </citation>
    <scope>NUCLEOTIDE SEQUENCE [LARGE SCALE GENOMIC DNA]</scope>
    <source>
        <strain evidence="11 12">SNUC 5959</strain>
    </source>
</reference>
<dbReference type="EC" id="1.6.-.-" evidence="8"/>
<keyword evidence="9" id="KW-0175">Coiled coil</keyword>
<dbReference type="SUPFAM" id="SSF55469">
    <property type="entry name" value="FMN-dependent nitroreductase-like"/>
    <property type="match status" value="1"/>
</dbReference>
<dbReference type="PIRSF" id="PIRSF005426">
    <property type="entry name" value="Frp"/>
    <property type="match status" value="1"/>
</dbReference>
<accession>A0A0A8HVR4</accession>
<evidence type="ECO:0000256" key="3">
    <source>
        <dbReference type="ARBA" id="ARBA00018365"/>
    </source>
</evidence>
<gene>
    <name evidence="11" type="ORF">BUZ57_03175</name>
</gene>
<dbReference type="InterPro" id="IPR029479">
    <property type="entry name" value="Nitroreductase"/>
</dbReference>
<dbReference type="EMBL" id="QXVO01000006">
    <property type="protein sequence ID" value="RIO47003.1"/>
    <property type="molecule type" value="Genomic_DNA"/>
</dbReference>
<dbReference type="RefSeq" id="WP_039647307.1">
    <property type="nucleotide sequence ID" value="NZ_CP008747.1"/>
</dbReference>
<evidence type="ECO:0000259" key="10">
    <source>
        <dbReference type="Pfam" id="PF00881"/>
    </source>
</evidence>
<feature type="coiled-coil region" evidence="9">
    <location>
        <begin position="186"/>
        <end position="213"/>
    </location>
</feature>
<keyword evidence="6 8" id="KW-0560">Oxidoreductase</keyword>
<proteinExistence type="inferred from homology"/>
<evidence type="ECO:0000256" key="4">
    <source>
        <dbReference type="ARBA" id="ARBA00022630"/>
    </source>
</evidence>
<evidence type="ECO:0000313" key="11">
    <source>
        <dbReference type="EMBL" id="RIO47003.1"/>
    </source>
</evidence>
<keyword evidence="8" id="KW-0521">NADP</keyword>
<evidence type="ECO:0000256" key="6">
    <source>
        <dbReference type="ARBA" id="ARBA00023002"/>
    </source>
</evidence>